<proteinExistence type="predicted"/>
<organism evidence="1 2">
    <name type="scientific">Antarcticirhabdus aurantiaca</name>
    <dbReference type="NCBI Taxonomy" id="2606717"/>
    <lineage>
        <taxon>Bacteria</taxon>
        <taxon>Pseudomonadati</taxon>
        <taxon>Pseudomonadota</taxon>
        <taxon>Alphaproteobacteria</taxon>
        <taxon>Hyphomicrobiales</taxon>
        <taxon>Aurantimonadaceae</taxon>
        <taxon>Antarcticirhabdus</taxon>
    </lineage>
</organism>
<reference evidence="1" key="1">
    <citation type="submission" date="2022-11" db="EMBL/GenBank/DDBJ databases">
        <title>beta-Carotene-producing bacterium, Jeongeuplla avenae sp. nov., alleviates the salt stress of Arabidopsis seedlings.</title>
        <authorList>
            <person name="Jiang L."/>
            <person name="Lee J."/>
        </authorList>
    </citation>
    <scope>NUCLEOTIDE SEQUENCE</scope>
    <source>
        <strain evidence="1">DY_R2A_6</strain>
    </source>
</reference>
<evidence type="ECO:0000313" key="1">
    <source>
        <dbReference type="EMBL" id="WAJ31472.1"/>
    </source>
</evidence>
<sequence>MLDNTDLGFCVLEVLHDPDGRVVDYLFVETNPSFEQQTGLSDATGRTARTLVPNLEQAWVDAYADVDRRREPSRFESGSDAMARWFDVYAFPVDAPERHRVALLFNDTSARKAAETELRRSEEQFRVFAQAVPNQVWAATGDGHLDWFNAQVYAYCGAAPGTLDGAKTWGRIVHPDDLPRAAEAWTRSLATGETYEVEFRIRRHDGAFRWFLARALPVRNEAGAVSRWVGTNTDIDDNRRQAAELARLNSALQAKVEERTRERDLIWSASSDLLCVADLDGYFVELNPAWAETLGWSEEEMRSRPFLDFVHPGDRDTTGAAAARLSDGEAQLSFENRYRHSDGSYRWLSWNAVPREGRIYATVRDVTQVKRQAEELDRRTRERDRVWQSTNDLMGTAGFDGYMKSINPAWTRMLGWTEEELLARPFAEIVDPADHSETADVVRRLSQGETVTDFVDHVRGRDGAYRTIDWTAIPEVETSSFHIVGRDVTDQKRVEEQLRQSQKMEAVGQLTGGLAHDFNNLLAGISGSLEMMETRIAQGRSADVERYLSAAQGAARRAAALTHRLLAFSRRQTLEPKATNVNVLVAGMEELVRRTVGPSILVEVVVASGAWPVLADPNQLENALLNLCINARDAMPDGGRLTIETGNRWLDERAARERDLPPGQYVSLCVSDNGTGMPRDVVERAMEPFFTTKPIGVGTGLGLSMIYGFARQSGGQVRIYSEVGQGTMVCVYLPRHLGDAEAEPVGAAQAAVPGGDGETVLVIDDEPLVRMLVVDVLEDLGYRAIEAADGPSGMKVLQSNARIDLLITDVGLPNGMNGRQVADAARELRPTLKVLFVTGYAENAVLNHGHLDHGMSIVTKPFNVEDLGRRIGAVIRDERP</sequence>
<protein>
    <submittedName>
        <fullName evidence="1">PAS domain S-box protein</fullName>
    </submittedName>
</protein>
<dbReference type="Proteomes" id="UP001163223">
    <property type="component" value="Chromosome"/>
</dbReference>
<name>A0ACD4NX61_9HYPH</name>
<gene>
    <name evidence="1" type="ORF">OXU80_14665</name>
</gene>
<accession>A0ACD4NX61</accession>
<evidence type="ECO:0000313" key="2">
    <source>
        <dbReference type="Proteomes" id="UP001163223"/>
    </source>
</evidence>
<dbReference type="EMBL" id="CP113520">
    <property type="protein sequence ID" value="WAJ31472.1"/>
    <property type="molecule type" value="Genomic_DNA"/>
</dbReference>
<keyword evidence="2" id="KW-1185">Reference proteome</keyword>